<evidence type="ECO:0000313" key="2">
    <source>
        <dbReference type="Proteomes" id="UP001454036"/>
    </source>
</evidence>
<dbReference type="InterPro" id="IPR012337">
    <property type="entry name" value="RNaseH-like_sf"/>
</dbReference>
<accession>A0AAV3NLV3</accession>
<reference evidence="1 2" key="1">
    <citation type="submission" date="2024-01" db="EMBL/GenBank/DDBJ databases">
        <title>The complete chloroplast genome sequence of Lithospermum erythrorhizon: insights into the phylogenetic relationship among Boraginaceae species and the maternal lineages of purple gromwells.</title>
        <authorList>
            <person name="Okada T."/>
            <person name="Watanabe K."/>
        </authorList>
    </citation>
    <scope>NUCLEOTIDE SEQUENCE [LARGE SCALE GENOMIC DNA]</scope>
</reference>
<dbReference type="GO" id="GO:0003676">
    <property type="term" value="F:nucleic acid binding"/>
    <property type="evidence" value="ECO:0007669"/>
    <property type="project" value="InterPro"/>
</dbReference>
<comment type="caution">
    <text evidence="1">The sequence shown here is derived from an EMBL/GenBank/DDBJ whole genome shotgun (WGS) entry which is preliminary data.</text>
</comment>
<evidence type="ECO:0008006" key="3">
    <source>
        <dbReference type="Google" id="ProtNLM"/>
    </source>
</evidence>
<organism evidence="1 2">
    <name type="scientific">Lithospermum erythrorhizon</name>
    <name type="common">Purple gromwell</name>
    <name type="synonym">Lithospermum officinale var. erythrorhizon</name>
    <dbReference type="NCBI Taxonomy" id="34254"/>
    <lineage>
        <taxon>Eukaryota</taxon>
        <taxon>Viridiplantae</taxon>
        <taxon>Streptophyta</taxon>
        <taxon>Embryophyta</taxon>
        <taxon>Tracheophyta</taxon>
        <taxon>Spermatophyta</taxon>
        <taxon>Magnoliopsida</taxon>
        <taxon>eudicotyledons</taxon>
        <taxon>Gunneridae</taxon>
        <taxon>Pentapetalae</taxon>
        <taxon>asterids</taxon>
        <taxon>lamiids</taxon>
        <taxon>Boraginales</taxon>
        <taxon>Boraginaceae</taxon>
        <taxon>Boraginoideae</taxon>
        <taxon>Lithospermeae</taxon>
        <taxon>Lithospermum</taxon>
    </lineage>
</organism>
<sequence>MEHDVSLVLKEAEDWFSPISRYLVYGELTPDKVEARRITNRSYKFRMIQDELYKQSNLGPHLFCLSEAKIDQTLYKLHEGHALALKIIRAGYYWPTIMNDAIEGRPAQKHNGLGHRGVLVENIITRYGIPKVLVSDNGPQFDARVIKEICTRLGIEHRFAPGLEELSGKPIDHTWHWVYLKKYYA</sequence>
<proteinExistence type="predicted"/>
<dbReference type="PANTHER" id="PTHR48475:SF2">
    <property type="entry name" value="RIBONUCLEASE H"/>
    <property type="match status" value="1"/>
</dbReference>
<dbReference type="SUPFAM" id="SSF53098">
    <property type="entry name" value="Ribonuclease H-like"/>
    <property type="match status" value="1"/>
</dbReference>
<dbReference type="InterPro" id="IPR036397">
    <property type="entry name" value="RNaseH_sf"/>
</dbReference>
<dbReference type="PANTHER" id="PTHR48475">
    <property type="entry name" value="RIBONUCLEASE H"/>
    <property type="match status" value="1"/>
</dbReference>
<dbReference type="Proteomes" id="UP001454036">
    <property type="component" value="Unassembled WGS sequence"/>
</dbReference>
<evidence type="ECO:0000313" key="1">
    <source>
        <dbReference type="EMBL" id="GAA0139918.1"/>
    </source>
</evidence>
<keyword evidence="2" id="KW-1185">Reference proteome</keyword>
<dbReference type="AlphaFoldDB" id="A0AAV3NLV3"/>
<protein>
    <recommendedName>
        <fullName evidence="3">Integrase catalytic domain-containing protein</fullName>
    </recommendedName>
</protein>
<name>A0AAV3NLV3_LITER</name>
<gene>
    <name evidence="1" type="ORF">LIER_35155</name>
</gene>
<dbReference type="EMBL" id="BAABME010015200">
    <property type="protein sequence ID" value="GAA0139918.1"/>
    <property type="molecule type" value="Genomic_DNA"/>
</dbReference>
<dbReference type="Gene3D" id="1.10.340.70">
    <property type="match status" value="1"/>
</dbReference>
<dbReference type="Gene3D" id="3.30.420.10">
    <property type="entry name" value="Ribonuclease H-like superfamily/Ribonuclease H"/>
    <property type="match status" value="1"/>
</dbReference>